<sequence>MLENATILHPSVLTLNFGELTGKKYFYSVLVLIFFLLIVLFNCTVITTIVLHRSLHEAMYILISVLCFNALYGSSAYLPSLFVNLLSKTQAISYTACIIQVFALHIYAASEMTILAIMAIDRYVMAIDRYVCICNPLRYNTIMTLTTVYKLIVLAWLFAILPITPYVILTVRLPLCGSVIHMLY</sequence>
<feature type="transmembrane region" description="Helical" evidence="6">
    <location>
        <begin position="148"/>
        <end position="168"/>
    </location>
</feature>
<dbReference type="Pfam" id="PF13853">
    <property type="entry name" value="7tm_4"/>
    <property type="match status" value="1"/>
</dbReference>
<dbReference type="OrthoDB" id="10017003at2759"/>
<dbReference type="SUPFAM" id="SSF81321">
    <property type="entry name" value="Family A G protein-coupled receptor-like"/>
    <property type="match status" value="1"/>
</dbReference>
<dbReference type="PROSITE" id="PS50262">
    <property type="entry name" value="G_PROTEIN_RECEP_F1_2"/>
    <property type="match status" value="1"/>
</dbReference>
<dbReference type="InterPro" id="IPR000725">
    <property type="entry name" value="Olfact_rcpt"/>
</dbReference>
<evidence type="ECO:0000256" key="1">
    <source>
        <dbReference type="ARBA" id="ARBA00004141"/>
    </source>
</evidence>
<dbReference type="GO" id="GO:0005549">
    <property type="term" value="F:odorant binding"/>
    <property type="evidence" value="ECO:0007669"/>
    <property type="project" value="TreeGrafter"/>
</dbReference>
<evidence type="ECO:0000256" key="5">
    <source>
        <dbReference type="ARBA" id="ARBA00023224"/>
    </source>
</evidence>
<dbReference type="PRINTS" id="PR00237">
    <property type="entry name" value="GPCRRHODOPSN"/>
</dbReference>
<dbReference type="Proteomes" id="UP000812440">
    <property type="component" value="Unassembled WGS sequence"/>
</dbReference>
<feature type="transmembrane region" description="Helical" evidence="6">
    <location>
        <begin position="58"/>
        <end position="78"/>
    </location>
</feature>
<dbReference type="AlphaFoldDB" id="A0A8T2IGF8"/>
<feature type="transmembrane region" description="Helical" evidence="6">
    <location>
        <begin position="98"/>
        <end position="120"/>
    </location>
</feature>
<comment type="caution">
    <text evidence="8">The sequence shown here is derived from an EMBL/GenBank/DDBJ whole genome shotgun (WGS) entry which is preliminary data.</text>
</comment>
<keyword evidence="5" id="KW-0807">Transducer</keyword>
<dbReference type="GO" id="GO:0004930">
    <property type="term" value="F:G protein-coupled receptor activity"/>
    <property type="evidence" value="ECO:0007669"/>
    <property type="project" value="InterPro"/>
</dbReference>
<evidence type="ECO:0000256" key="3">
    <source>
        <dbReference type="ARBA" id="ARBA00022989"/>
    </source>
</evidence>
<organism evidence="8 9">
    <name type="scientific">Hymenochirus boettgeri</name>
    <name type="common">Congo dwarf clawed frog</name>
    <dbReference type="NCBI Taxonomy" id="247094"/>
    <lineage>
        <taxon>Eukaryota</taxon>
        <taxon>Metazoa</taxon>
        <taxon>Chordata</taxon>
        <taxon>Craniata</taxon>
        <taxon>Vertebrata</taxon>
        <taxon>Euteleostomi</taxon>
        <taxon>Amphibia</taxon>
        <taxon>Batrachia</taxon>
        <taxon>Anura</taxon>
        <taxon>Pipoidea</taxon>
        <taxon>Pipidae</taxon>
        <taxon>Pipinae</taxon>
        <taxon>Hymenochirus</taxon>
    </lineage>
</organism>
<keyword evidence="9" id="KW-1185">Reference proteome</keyword>
<proteinExistence type="predicted"/>
<evidence type="ECO:0000256" key="4">
    <source>
        <dbReference type="ARBA" id="ARBA00023136"/>
    </source>
</evidence>
<evidence type="ECO:0000313" key="8">
    <source>
        <dbReference type="EMBL" id="KAG8432045.1"/>
    </source>
</evidence>
<dbReference type="Gene3D" id="1.20.1070.10">
    <property type="entry name" value="Rhodopsin 7-helix transmembrane proteins"/>
    <property type="match status" value="1"/>
</dbReference>
<dbReference type="InterPro" id="IPR017452">
    <property type="entry name" value="GPCR_Rhodpsn_7TM"/>
</dbReference>
<dbReference type="PANTHER" id="PTHR26451">
    <property type="entry name" value="G_PROTEIN_RECEP_F1_2 DOMAIN-CONTAINING PROTEIN"/>
    <property type="match status" value="1"/>
</dbReference>
<name>A0A8T2IGF8_9PIPI</name>
<dbReference type="InterPro" id="IPR052921">
    <property type="entry name" value="GPCR1_Superfamily_Member"/>
</dbReference>
<protein>
    <recommendedName>
        <fullName evidence="7">G-protein coupled receptors family 1 profile domain-containing protein</fullName>
    </recommendedName>
</protein>
<dbReference type="InterPro" id="IPR000276">
    <property type="entry name" value="GPCR_Rhodpsn"/>
</dbReference>
<dbReference type="GO" id="GO:0004984">
    <property type="term" value="F:olfactory receptor activity"/>
    <property type="evidence" value="ECO:0007669"/>
    <property type="project" value="InterPro"/>
</dbReference>
<evidence type="ECO:0000313" key="9">
    <source>
        <dbReference type="Proteomes" id="UP000812440"/>
    </source>
</evidence>
<dbReference type="GO" id="GO:0016020">
    <property type="term" value="C:membrane"/>
    <property type="evidence" value="ECO:0007669"/>
    <property type="project" value="UniProtKB-SubCell"/>
</dbReference>
<feature type="domain" description="G-protein coupled receptors family 1 profile" evidence="7">
    <location>
        <begin position="41"/>
        <end position="184"/>
    </location>
</feature>
<feature type="transmembrane region" description="Helical" evidence="6">
    <location>
        <begin position="25"/>
        <end position="51"/>
    </location>
</feature>
<accession>A0A8T2IGF8</accession>
<reference evidence="8" key="1">
    <citation type="thesis" date="2020" institute="ProQuest LLC" country="789 East Eisenhower Parkway, Ann Arbor, MI, USA">
        <title>Comparative Genomics and Chromosome Evolution.</title>
        <authorList>
            <person name="Mudd A.B."/>
        </authorList>
    </citation>
    <scope>NUCLEOTIDE SEQUENCE</scope>
    <source>
        <strain evidence="8">Female2</strain>
        <tissue evidence="8">Blood</tissue>
    </source>
</reference>
<evidence type="ECO:0000256" key="6">
    <source>
        <dbReference type="SAM" id="Phobius"/>
    </source>
</evidence>
<evidence type="ECO:0000259" key="7">
    <source>
        <dbReference type="PROSITE" id="PS50262"/>
    </source>
</evidence>
<dbReference type="EMBL" id="JAACNH010000015">
    <property type="protein sequence ID" value="KAG8432045.1"/>
    <property type="molecule type" value="Genomic_DNA"/>
</dbReference>
<gene>
    <name evidence="8" type="ORF">GDO86_019951</name>
</gene>
<keyword evidence="3 6" id="KW-1133">Transmembrane helix</keyword>
<keyword evidence="2 6" id="KW-0812">Transmembrane</keyword>
<dbReference type="PANTHER" id="PTHR26451:SF997">
    <property type="entry name" value="GUSTATORY RECEPTOR CLONE PTE03"/>
    <property type="match status" value="1"/>
</dbReference>
<comment type="subcellular location">
    <subcellularLocation>
        <location evidence="1">Membrane</location>
        <topology evidence="1">Multi-pass membrane protein</topology>
    </subcellularLocation>
</comment>
<keyword evidence="4 6" id="KW-0472">Membrane</keyword>
<evidence type="ECO:0000256" key="2">
    <source>
        <dbReference type="ARBA" id="ARBA00022692"/>
    </source>
</evidence>